<keyword evidence="2" id="KW-1185">Reference proteome</keyword>
<dbReference type="EMBL" id="BKCP01005461">
    <property type="protein sequence ID" value="GER38158.1"/>
    <property type="molecule type" value="Genomic_DNA"/>
</dbReference>
<reference evidence="2" key="1">
    <citation type="journal article" date="2019" name="Curr. Biol.">
        <title>Genome Sequence of Striga asiatica Provides Insight into the Evolution of Plant Parasitism.</title>
        <authorList>
            <person name="Yoshida S."/>
            <person name="Kim S."/>
            <person name="Wafula E.K."/>
            <person name="Tanskanen J."/>
            <person name="Kim Y.M."/>
            <person name="Honaas L."/>
            <person name="Yang Z."/>
            <person name="Spallek T."/>
            <person name="Conn C.E."/>
            <person name="Ichihashi Y."/>
            <person name="Cheong K."/>
            <person name="Cui S."/>
            <person name="Der J.P."/>
            <person name="Gundlach H."/>
            <person name="Jiao Y."/>
            <person name="Hori C."/>
            <person name="Ishida J.K."/>
            <person name="Kasahara H."/>
            <person name="Kiba T."/>
            <person name="Kim M.S."/>
            <person name="Koo N."/>
            <person name="Laohavisit A."/>
            <person name="Lee Y.H."/>
            <person name="Lumba S."/>
            <person name="McCourt P."/>
            <person name="Mortimer J.C."/>
            <person name="Mutuku J.M."/>
            <person name="Nomura T."/>
            <person name="Sasaki-Sekimoto Y."/>
            <person name="Seto Y."/>
            <person name="Wang Y."/>
            <person name="Wakatake T."/>
            <person name="Sakakibara H."/>
            <person name="Demura T."/>
            <person name="Yamaguchi S."/>
            <person name="Yoneyama K."/>
            <person name="Manabe R.I."/>
            <person name="Nelson D.C."/>
            <person name="Schulman A.H."/>
            <person name="Timko M.P."/>
            <person name="dePamphilis C.W."/>
            <person name="Choi D."/>
            <person name="Shirasu K."/>
        </authorList>
    </citation>
    <scope>NUCLEOTIDE SEQUENCE [LARGE SCALE GENOMIC DNA]</scope>
    <source>
        <strain evidence="2">cv. UVA1</strain>
    </source>
</reference>
<gene>
    <name evidence="1" type="ORF">STAS_14611</name>
</gene>
<comment type="caution">
    <text evidence="1">The sequence shown here is derived from an EMBL/GenBank/DDBJ whole genome shotgun (WGS) entry which is preliminary data.</text>
</comment>
<name>A0A5A7Q011_STRAF</name>
<sequence>MKGLMSVNADLDTYSVKESVARPSIPPLRSNLSIYPLFVGLDFVDKCLSAISQRNSAFSSRLPTTRFLSPEHSVDEEESVSDQAFEAAHSVDVVQSVLSVEFHSLMKRERRIHLIHNNSTSSTNRCSPYLALRIWSLFKKNKARRQASAFEFSYSINAILLTVWSHELVASP</sequence>
<accession>A0A5A7Q011</accession>
<dbReference type="Proteomes" id="UP000325081">
    <property type="component" value="Unassembled WGS sequence"/>
</dbReference>
<protein>
    <submittedName>
        <fullName evidence="1">4-hydroxy-2-ketovalerate aldolase</fullName>
    </submittedName>
</protein>
<evidence type="ECO:0000313" key="1">
    <source>
        <dbReference type="EMBL" id="GER38158.1"/>
    </source>
</evidence>
<dbReference type="AlphaFoldDB" id="A0A5A7Q011"/>
<evidence type="ECO:0000313" key="2">
    <source>
        <dbReference type="Proteomes" id="UP000325081"/>
    </source>
</evidence>
<proteinExistence type="predicted"/>
<organism evidence="1 2">
    <name type="scientific">Striga asiatica</name>
    <name type="common">Asiatic witchweed</name>
    <name type="synonym">Buchnera asiatica</name>
    <dbReference type="NCBI Taxonomy" id="4170"/>
    <lineage>
        <taxon>Eukaryota</taxon>
        <taxon>Viridiplantae</taxon>
        <taxon>Streptophyta</taxon>
        <taxon>Embryophyta</taxon>
        <taxon>Tracheophyta</taxon>
        <taxon>Spermatophyta</taxon>
        <taxon>Magnoliopsida</taxon>
        <taxon>eudicotyledons</taxon>
        <taxon>Gunneridae</taxon>
        <taxon>Pentapetalae</taxon>
        <taxon>asterids</taxon>
        <taxon>lamiids</taxon>
        <taxon>Lamiales</taxon>
        <taxon>Orobanchaceae</taxon>
        <taxon>Buchnereae</taxon>
        <taxon>Striga</taxon>
    </lineage>
</organism>